<gene>
    <name evidence="2" type="ORF">METZ01_LOCUS373303</name>
</gene>
<feature type="transmembrane region" description="Helical" evidence="1">
    <location>
        <begin position="146"/>
        <end position="169"/>
    </location>
</feature>
<evidence type="ECO:0000313" key="2">
    <source>
        <dbReference type="EMBL" id="SVD20449.1"/>
    </source>
</evidence>
<accession>A0A382TEA0</accession>
<protein>
    <recommendedName>
        <fullName evidence="3">Glycosyltransferase RgtA/B/C/D-like domain-containing protein</fullName>
    </recommendedName>
</protein>
<keyword evidence="1" id="KW-1133">Transmembrane helix</keyword>
<feature type="non-terminal residue" evidence="2">
    <location>
        <position position="175"/>
    </location>
</feature>
<reference evidence="2" key="1">
    <citation type="submission" date="2018-05" db="EMBL/GenBank/DDBJ databases">
        <authorList>
            <person name="Lanie J.A."/>
            <person name="Ng W.-L."/>
            <person name="Kazmierczak K.M."/>
            <person name="Andrzejewski T.M."/>
            <person name="Davidsen T.M."/>
            <person name="Wayne K.J."/>
            <person name="Tettelin H."/>
            <person name="Glass J.I."/>
            <person name="Rusch D."/>
            <person name="Podicherti R."/>
            <person name="Tsui H.-C.T."/>
            <person name="Winkler M.E."/>
        </authorList>
    </citation>
    <scope>NUCLEOTIDE SEQUENCE</scope>
</reference>
<evidence type="ECO:0000256" key="1">
    <source>
        <dbReference type="SAM" id="Phobius"/>
    </source>
</evidence>
<keyword evidence="1" id="KW-0812">Transmembrane</keyword>
<dbReference type="EMBL" id="UINC01135972">
    <property type="protein sequence ID" value="SVD20449.1"/>
    <property type="molecule type" value="Genomic_DNA"/>
</dbReference>
<dbReference type="AlphaFoldDB" id="A0A382TEA0"/>
<proteinExistence type="predicted"/>
<feature type="transmembrane region" description="Helical" evidence="1">
    <location>
        <begin position="107"/>
        <end position="126"/>
    </location>
</feature>
<keyword evidence="1" id="KW-0472">Membrane</keyword>
<feature type="transmembrane region" description="Helical" evidence="1">
    <location>
        <begin position="7"/>
        <end position="32"/>
    </location>
</feature>
<sequence>MDGSRTLLRYWLTAAAVNAGGLLAVVGLFLWYEHSLAPASRVALGGGFPLDDAWIHLQLARNLSLGHGMYFNPGDPVSASSAPLWTMALSVLHFLPGEEIVSMVKALGALLLWGSGMAAFGLALALRLPFGLALLTSLISTVTPRLVWGGMSGMEIPLYTLLSTAGIWLHARSAG</sequence>
<organism evidence="2">
    <name type="scientific">marine metagenome</name>
    <dbReference type="NCBI Taxonomy" id="408172"/>
    <lineage>
        <taxon>unclassified sequences</taxon>
        <taxon>metagenomes</taxon>
        <taxon>ecological metagenomes</taxon>
    </lineage>
</organism>
<evidence type="ECO:0008006" key="3">
    <source>
        <dbReference type="Google" id="ProtNLM"/>
    </source>
</evidence>
<name>A0A382TEA0_9ZZZZ</name>